<dbReference type="AlphaFoldDB" id="A2ECV5"/>
<evidence type="ECO:0000313" key="1">
    <source>
        <dbReference type="EMBL" id="EAY09500.1"/>
    </source>
</evidence>
<dbReference type="Proteomes" id="UP000001542">
    <property type="component" value="Unassembled WGS sequence"/>
</dbReference>
<name>A2ECV5_TRIV3</name>
<dbReference type="VEuPathDB" id="TrichDB:TVAGG3_0564070"/>
<organism evidence="1 2">
    <name type="scientific">Trichomonas vaginalis (strain ATCC PRA-98 / G3)</name>
    <dbReference type="NCBI Taxonomy" id="412133"/>
    <lineage>
        <taxon>Eukaryota</taxon>
        <taxon>Metamonada</taxon>
        <taxon>Parabasalia</taxon>
        <taxon>Trichomonadida</taxon>
        <taxon>Trichomonadidae</taxon>
        <taxon>Trichomonas</taxon>
    </lineage>
</organism>
<dbReference type="InParanoid" id="A2ECV5"/>
<dbReference type="EMBL" id="DS113356">
    <property type="protein sequence ID" value="EAY09500.1"/>
    <property type="molecule type" value="Genomic_DNA"/>
</dbReference>
<sequence>MTESLSATDIDLIRKALVNTKTLTEKEIGNILGRETKSLKSKITKFRPQLLDQSISSQSIAESINKILSKKPNQAPPKLELPEDPAIVAILPPKMRAKVPMLKTPTEKVPGLDKTPLQLSNNRSFSSDFGVQPRKLIPIYPKTTDDPVMPSPAHTRNPDPEIGSLAVVVHKLLGPAHICRILSSKMENGTKHYLIAFFQRGLEPGYVPGDYLYQLHTHVGFPLGDESEWKDAIENQNCSVDWLLEHIYSAAQNLVIKYSEFQLPSTQLSKNEIKPDPNQTQQILFLSVSFAALLLLCYIASRYKIPESKIQIILDIIIKTNPTKYQSTKTIINDISNSLKTILALPK</sequence>
<dbReference type="KEGG" id="tva:4767422"/>
<keyword evidence="2" id="KW-1185">Reference proteome</keyword>
<accession>A2ECV5</accession>
<proteinExistence type="predicted"/>
<reference evidence="1" key="2">
    <citation type="journal article" date="2007" name="Science">
        <title>Draft genome sequence of the sexually transmitted pathogen Trichomonas vaginalis.</title>
        <authorList>
            <person name="Carlton J.M."/>
            <person name="Hirt R.P."/>
            <person name="Silva J.C."/>
            <person name="Delcher A.L."/>
            <person name="Schatz M."/>
            <person name="Zhao Q."/>
            <person name="Wortman J.R."/>
            <person name="Bidwell S.L."/>
            <person name="Alsmark U.C.M."/>
            <person name="Besteiro S."/>
            <person name="Sicheritz-Ponten T."/>
            <person name="Noel C.J."/>
            <person name="Dacks J.B."/>
            <person name="Foster P.G."/>
            <person name="Simillion C."/>
            <person name="Van de Peer Y."/>
            <person name="Miranda-Saavedra D."/>
            <person name="Barton G.J."/>
            <person name="Westrop G.D."/>
            <person name="Mueller S."/>
            <person name="Dessi D."/>
            <person name="Fiori P.L."/>
            <person name="Ren Q."/>
            <person name="Paulsen I."/>
            <person name="Zhang H."/>
            <person name="Bastida-Corcuera F.D."/>
            <person name="Simoes-Barbosa A."/>
            <person name="Brown M.T."/>
            <person name="Hayes R.D."/>
            <person name="Mukherjee M."/>
            <person name="Okumura C.Y."/>
            <person name="Schneider R."/>
            <person name="Smith A.J."/>
            <person name="Vanacova S."/>
            <person name="Villalvazo M."/>
            <person name="Haas B.J."/>
            <person name="Pertea M."/>
            <person name="Feldblyum T.V."/>
            <person name="Utterback T.R."/>
            <person name="Shu C.L."/>
            <person name="Osoegawa K."/>
            <person name="de Jong P.J."/>
            <person name="Hrdy I."/>
            <person name="Horvathova L."/>
            <person name="Zubacova Z."/>
            <person name="Dolezal P."/>
            <person name="Malik S.B."/>
            <person name="Logsdon J.M. Jr."/>
            <person name="Henze K."/>
            <person name="Gupta A."/>
            <person name="Wang C.C."/>
            <person name="Dunne R.L."/>
            <person name="Upcroft J.A."/>
            <person name="Upcroft P."/>
            <person name="White O."/>
            <person name="Salzberg S.L."/>
            <person name="Tang P."/>
            <person name="Chiu C.-H."/>
            <person name="Lee Y.-S."/>
            <person name="Embley T.M."/>
            <person name="Coombs G.H."/>
            <person name="Mottram J.C."/>
            <person name="Tachezy J."/>
            <person name="Fraser-Liggett C.M."/>
            <person name="Johnson P.J."/>
        </authorList>
    </citation>
    <scope>NUCLEOTIDE SEQUENCE [LARGE SCALE GENOMIC DNA]</scope>
    <source>
        <strain evidence="1">G3</strain>
    </source>
</reference>
<evidence type="ECO:0000313" key="2">
    <source>
        <dbReference type="Proteomes" id="UP000001542"/>
    </source>
</evidence>
<dbReference type="VEuPathDB" id="TrichDB:TVAG_102490"/>
<dbReference type="OrthoDB" id="10506160at2759"/>
<reference evidence="1" key="1">
    <citation type="submission" date="2006-10" db="EMBL/GenBank/DDBJ databases">
        <authorList>
            <person name="Amadeo P."/>
            <person name="Zhao Q."/>
            <person name="Wortman J."/>
            <person name="Fraser-Liggett C."/>
            <person name="Carlton J."/>
        </authorList>
    </citation>
    <scope>NUCLEOTIDE SEQUENCE</scope>
    <source>
        <strain evidence="1">G3</strain>
    </source>
</reference>
<gene>
    <name evidence="1" type="ORF">TVAG_102490</name>
</gene>
<protein>
    <submittedName>
        <fullName evidence="1">Uncharacterized protein</fullName>
    </submittedName>
</protein>
<dbReference type="SMR" id="A2ECV5"/>
<dbReference type="RefSeq" id="XP_001321723.1">
    <property type="nucleotide sequence ID" value="XM_001321688.1"/>
</dbReference>